<dbReference type="PROSITE" id="PS00189">
    <property type="entry name" value="LIPOYL"/>
    <property type="match status" value="2"/>
</dbReference>
<keyword evidence="4 6" id="KW-0450">Lipoyl</keyword>
<dbReference type="PROSITE" id="PS50968">
    <property type="entry name" value="BIOTINYL_LIPOYL"/>
    <property type="match status" value="2"/>
</dbReference>
<feature type="domain" description="Peripheral subunit-binding (PSBD)" evidence="9">
    <location>
        <begin position="232"/>
        <end position="269"/>
    </location>
</feature>
<keyword evidence="5 6" id="KW-0012">Acyltransferase</keyword>
<dbReference type="SUPFAM" id="SSF47005">
    <property type="entry name" value="Peripheral subunit-binding domain of 2-oxo acid dehydrogenase complex"/>
    <property type="match status" value="1"/>
</dbReference>
<evidence type="ECO:0000313" key="10">
    <source>
        <dbReference type="EMBL" id="EUJ33066.1"/>
    </source>
</evidence>
<dbReference type="InterPro" id="IPR003016">
    <property type="entry name" value="2-oxoA_DH_lipoyl-BS"/>
</dbReference>
<dbReference type="CDD" id="cd06849">
    <property type="entry name" value="lipoyl_domain"/>
    <property type="match status" value="2"/>
</dbReference>
<evidence type="ECO:0000259" key="9">
    <source>
        <dbReference type="PROSITE" id="PS51826"/>
    </source>
</evidence>
<evidence type="ECO:0000259" key="8">
    <source>
        <dbReference type="PROSITE" id="PS50968"/>
    </source>
</evidence>
<dbReference type="Pfam" id="PF02817">
    <property type="entry name" value="E3_binding"/>
    <property type="match status" value="1"/>
</dbReference>
<gene>
    <name evidence="10" type="ORF">MFLO_05715</name>
</gene>
<comment type="caution">
    <text evidence="10">The sequence shown here is derived from an EMBL/GenBank/DDBJ whole genome shotgun (WGS) entry which is preliminary data.</text>
</comment>
<dbReference type="RefSeq" id="WP_036096782.1">
    <property type="nucleotide sequence ID" value="NZ_AODF01000008.1"/>
</dbReference>
<dbReference type="PANTHER" id="PTHR43178">
    <property type="entry name" value="DIHYDROLIPOAMIDE ACETYLTRANSFERASE COMPONENT OF PYRUVATE DEHYDROGENASE COMPLEX"/>
    <property type="match status" value="1"/>
</dbReference>
<dbReference type="Pfam" id="PF00364">
    <property type="entry name" value="Biotin_lipoyl"/>
    <property type="match status" value="2"/>
</dbReference>
<keyword evidence="11" id="KW-1185">Reference proteome</keyword>
<dbReference type="SUPFAM" id="SSF52777">
    <property type="entry name" value="CoA-dependent acyltransferases"/>
    <property type="match status" value="1"/>
</dbReference>
<proteinExistence type="inferred from homology"/>
<evidence type="ECO:0000256" key="5">
    <source>
        <dbReference type="ARBA" id="ARBA00023315"/>
    </source>
</evidence>
<comment type="cofactor">
    <cofactor evidence="1 6">
        <name>(R)-lipoate</name>
        <dbReference type="ChEBI" id="CHEBI:83088"/>
    </cofactor>
</comment>
<dbReference type="Proteomes" id="UP000019249">
    <property type="component" value="Unassembled WGS sequence"/>
</dbReference>
<dbReference type="Pfam" id="PF00198">
    <property type="entry name" value="2-oxoacid_dh"/>
    <property type="match status" value="1"/>
</dbReference>
<dbReference type="EC" id="2.3.1.-" evidence="6"/>
<dbReference type="PANTHER" id="PTHR43178:SF5">
    <property type="entry name" value="LIPOAMIDE ACYLTRANSFERASE COMPONENT OF BRANCHED-CHAIN ALPHA-KETO ACID DEHYDROGENASE COMPLEX, MITOCHONDRIAL"/>
    <property type="match status" value="1"/>
</dbReference>
<feature type="region of interest" description="Disordered" evidence="7">
    <location>
        <begin position="83"/>
        <end position="102"/>
    </location>
</feature>
<evidence type="ECO:0000256" key="3">
    <source>
        <dbReference type="ARBA" id="ARBA00022679"/>
    </source>
</evidence>
<organism evidence="10 11">
    <name type="scientific">Listeria floridensis FSL S10-1187</name>
    <dbReference type="NCBI Taxonomy" id="1265817"/>
    <lineage>
        <taxon>Bacteria</taxon>
        <taxon>Bacillati</taxon>
        <taxon>Bacillota</taxon>
        <taxon>Bacilli</taxon>
        <taxon>Bacillales</taxon>
        <taxon>Listeriaceae</taxon>
        <taxon>Listeria</taxon>
    </lineage>
</organism>
<dbReference type="InterPro" id="IPR000089">
    <property type="entry name" value="Biotin_lipoyl"/>
</dbReference>
<dbReference type="InterPro" id="IPR011053">
    <property type="entry name" value="Single_hybrid_motif"/>
</dbReference>
<feature type="domain" description="Lipoyl-binding" evidence="8">
    <location>
        <begin position="111"/>
        <end position="186"/>
    </location>
</feature>
<evidence type="ECO:0000256" key="4">
    <source>
        <dbReference type="ARBA" id="ARBA00022823"/>
    </source>
</evidence>
<dbReference type="InterPro" id="IPR023213">
    <property type="entry name" value="CAT-like_dom_sf"/>
</dbReference>
<evidence type="ECO:0000313" key="11">
    <source>
        <dbReference type="Proteomes" id="UP000019249"/>
    </source>
</evidence>
<comment type="similarity">
    <text evidence="2 6">Belongs to the 2-oxoacid dehydrogenase family.</text>
</comment>
<name>A0ABN0RGN9_9LIST</name>
<evidence type="ECO:0000256" key="2">
    <source>
        <dbReference type="ARBA" id="ARBA00007317"/>
    </source>
</evidence>
<dbReference type="InterPro" id="IPR001078">
    <property type="entry name" value="2-oxoacid_DH_actylTfrase"/>
</dbReference>
<evidence type="ECO:0000256" key="7">
    <source>
        <dbReference type="SAM" id="MobiDB-lite"/>
    </source>
</evidence>
<evidence type="ECO:0000256" key="6">
    <source>
        <dbReference type="RuleBase" id="RU003423"/>
    </source>
</evidence>
<dbReference type="EMBL" id="AODF01000008">
    <property type="protein sequence ID" value="EUJ33066.1"/>
    <property type="molecule type" value="Genomic_DNA"/>
</dbReference>
<protein>
    <recommendedName>
        <fullName evidence="6">Dihydrolipoamide acetyltransferase component of pyruvate dehydrogenase complex</fullName>
        <ecNumber evidence="6">2.3.1.-</ecNumber>
    </recommendedName>
</protein>
<feature type="domain" description="Lipoyl-binding" evidence="8">
    <location>
        <begin position="2"/>
        <end position="77"/>
    </location>
</feature>
<dbReference type="Gene3D" id="4.10.320.10">
    <property type="entry name" value="E3-binding domain"/>
    <property type="match status" value="1"/>
</dbReference>
<dbReference type="SUPFAM" id="SSF51230">
    <property type="entry name" value="Single hybrid motif"/>
    <property type="match status" value="2"/>
</dbReference>
<dbReference type="InterPro" id="IPR036625">
    <property type="entry name" value="E3-bd_dom_sf"/>
</dbReference>
<keyword evidence="3 6" id="KW-0808">Transferase</keyword>
<evidence type="ECO:0000256" key="1">
    <source>
        <dbReference type="ARBA" id="ARBA00001938"/>
    </source>
</evidence>
<dbReference type="Gene3D" id="2.40.50.100">
    <property type="match status" value="2"/>
</dbReference>
<accession>A0ABN0RGN9</accession>
<sequence length="538" mass="57390">MAYSFKLPDIGEGIHEGEIVKWFVKPGDKIEEDDSLFEVQNDKSVEEITSPVSGTVKEIKVAEGVVATVGQVLITFDGVEGHENDAEEASAETATPAEAAAPAPAASGAGIFEFKLPDIGEGIHEGEIVKWFVKPGDKVEEDQSIFEVQNDKSVEEITSPVDGTVKDILVGEGTVATVGQVLITFTGDFEGTASSASAPVEAAPVAEKAPAAPVQGGNGVPSAAKDPNGLVIAMPSVRKYAREKGVDIRQVAGSGKNNRILKTDIDAYLNGDQKAAPQTEAAVQTETASKPVAEVKKPVPAAGEEFPETREKLTPTRRAIAKAMVNSKHTAPHVTLMDEIEVSALMAHRKRFKEVALEKGIKLTFLPYMVKALVATLKEFPVLNTTMDDATEELIYKHYYNIGIAADTDHGLYVPVIKHADMKSVFAISDEINELAVKARDGKLTADEMKHGSATISNIGSAGGQWFTPVINYPEVAILGVGRIAEKPIVKDGEIVAAPVLALSLSFDHRVVDGATAQKAMNNIKRLLNDPELLLMEA</sequence>
<dbReference type="PROSITE" id="PS51826">
    <property type="entry name" value="PSBD"/>
    <property type="match status" value="1"/>
</dbReference>
<feature type="compositionally biased region" description="Low complexity" evidence="7">
    <location>
        <begin position="91"/>
        <end position="102"/>
    </location>
</feature>
<reference evidence="10 11" key="1">
    <citation type="journal article" date="2014" name="Int. J. Syst. Evol. Microbiol.">
        <title>Listeria floridensis sp. nov., Listeria aquatica sp. nov., Listeria cornellensis sp. nov., Listeria riparia sp. nov. and Listeria grandensis sp. nov., from agricultural and natural environments.</title>
        <authorList>
            <person name="den Bakker H.C."/>
            <person name="Warchocki S."/>
            <person name="Wright E.M."/>
            <person name="Allred A.F."/>
            <person name="Ahlstrom C."/>
            <person name="Manuel C.S."/>
            <person name="Stasiewicz M.J."/>
            <person name="Burrell A."/>
            <person name="Roof S."/>
            <person name="Strawn L."/>
            <person name="Fortes E.D."/>
            <person name="Nightingale K.K."/>
            <person name="Kephart D."/>
            <person name="Wiedmann M."/>
        </authorList>
    </citation>
    <scope>NUCLEOTIDE SEQUENCE [LARGE SCALE GENOMIC DNA]</scope>
    <source>
        <strain evidence="10 11">FSL S10-1187</strain>
    </source>
</reference>
<dbReference type="InterPro" id="IPR004167">
    <property type="entry name" value="PSBD"/>
</dbReference>
<dbReference type="InterPro" id="IPR050743">
    <property type="entry name" value="2-oxoacid_DH_E2_comp"/>
</dbReference>
<dbReference type="Gene3D" id="3.30.559.10">
    <property type="entry name" value="Chloramphenicol acetyltransferase-like domain"/>
    <property type="match status" value="1"/>
</dbReference>